<keyword evidence="5" id="KW-1185">Reference proteome</keyword>
<dbReference type="PANTHER" id="PTHR43751:SF1">
    <property type="entry name" value="SULFATASE ATSG-RELATED"/>
    <property type="match status" value="1"/>
</dbReference>
<dbReference type="PANTHER" id="PTHR43751">
    <property type="entry name" value="SULFATASE"/>
    <property type="match status" value="1"/>
</dbReference>
<feature type="compositionally biased region" description="Low complexity" evidence="1">
    <location>
        <begin position="451"/>
        <end position="466"/>
    </location>
</feature>
<accession>A0A6C2U6N6</accession>
<sequence length="488" mass="53837">MFKGLMAGVALAALCIAPVLAEEKPNFVIVLGDDVSWSSFGCVDGGLYTRTPHIDKLATQGVRFANFSCSGAQCSPTRHELYTGLLPPTSGVYSNGNKPAGNYKNMAHYLKILGYNVGLTGKTHFDTSEFETVSGFTVGANENAPTWELSGVKQFIETAQAGEKPFCMVIASVHAHHPWTIGDVSNFPLDKMVVPPHMVDGPVTREALAIHAAEVEDLDNQVGATMKLLDEMNLSDNTVLIFLSEQGTAMPNGKWSVYDYGTKALCLVRWPGKLKPAVTDAVAMYCDIVPTMVEMAGGEVPVVDGKSLVSALKGETSDHREHAYIVNQFGGFTQRAIRDKEYKFIWTPEQENDYYLSVLMDPKSGKFFAKAWREWLEIAKTDPDAQAKIDRIVKQPEFQLFNIQKDPWEVDNLAENPEYAGKVAEMHARLKADMERLNDSFSFVDPKAAKKAQNASAEENANAGKKGNADKKSRAEKKAERKKKREQK</sequence>
<feature type="compositionally biased region" description="Basic and acidic residues" evidence="1">
    <location>
        <begin position="467"/>
        <end position="479"/>
    </location>
</feature>
<evidence type="ECO:0000256" key="1">
    <source>
        <dbReference type="SAM" id="MobiDB-lite"/>
    </source>
</evidence>
<name>A0A6C2U6N6_PONDE</name>
<dbReference type="AlphaFoldDB" id="A0A6C2U6N6"/>
<feature type="region of interest" description="Disordered" evidence="1">
    <location>
        <begin position="445"/>
        <end position="488"/>
    </location>
</feature>
<dbReference type="EMBL" id="CAAHFG010000003">
    <property type="protein sequence ID" value="VGO15738.1"/>
    <property type="molecule type" value="Genomic_DNA"/>
</dbReference>
<protein>
    <submittedName>
        <fullName evidence="4">Choline-sulfatase</fullName>
    </submittedName>
</protein>
<dbReference type="RefSeq" id="WP_136081314.1">
    <property type="nucleotide sequence ID" value="NZ_CAAHFG010000003.1"/>
</dbReference>
<evidence type="ECO:0000313" key="4">
    <source>
        <dbReference type="EMBL" id="VGO15738.1"/>
    </source>
</evidence>
<evidence type="ECO:0000313" key="5">
    <source>
        <dbReference type="Proteomes" id="UP000366872"/>
    </source>
</evidence>
<organism evidence="4 5">
    <name type="scientific">Pontiella desulfatans</name>
    <dbReference type="NCBI Taxonomy" id="2750659"/>
    <lineage>
        <taxon>Bacteria</taxon>
        <taxon>Pseudomonadati</taxon>
        <taxon>Kiritimatiellota</taxon>
        <taxon>Kiritimatiellia</taxon>
        <taxon>Kiritimatiellales</taxon>
        <taxon>Pontiellaceae</taxon>
        <taxon>Pontiella</taxon>
    </lineage>
</organism>
<feature type="chain" id="PRO_5028944992" evidence="2">
    <location>
        <begin position="22"/>
        <end position="488"/>
    </location>
</feature>
<proteinExistence type="predicted"/>
<dbReference type="CDD" id="cd16027">
    <property type="entry name" value="SGSH"/>
    <property type="match status" value="1"/>
</dbReference>
<dbReference type="Proteomes" id="UP000366872">
    <property type="component" value="Unassembled WGS sequence"/>
</dbReference>
<gene>
    <name evidence="4" type="primary">betC_75</name>
    <name evidence="4" type="ORF">PDESU_04323</name>
</gene>
<dbReference type="InterPro" id="IPR000917">
    <property type="entry name" value="Sulfatase_N"/>
</dbReference>
<dbReference type="Pfam" id="PF00884">
    <property type="entry name" value="Sulfatase"/>
    <property type="match status" value="1"/>
</dbReference>
<reference evidence="4 5" key="1">
    <citation type="submission" date="2019-04" db="EMBL/GenBank/DDBJ databases">
        <authorList>
            <person name="Van Vliet M D."/>
        </authorList>
    </citation>
    <scope>NUCLEOTIDE SEQUENCE [LARGE SCALE GENOMIC DNA]</scope>
    <source>
        <strain evidence="4 5">F1</strain>
    </source>
</reference>
<feature type="signal peptide" evidence="2">
    <location>
        <begin position="1"/>
        <end position="21"/>
    </location>
</feature>
<dbReference type="InterPro" id="IPR017850">
    <property type="entry name" value="Alkaline_phosphatase_core_sf"/>
</dbReference>
<dbReference type="SUPFAM" id="SSF53649">
    <property type="entry name" value="Alkaline phosphatase-like"/>
    <property type="match status" value="1"/>
</dbReference>
<evidence type="ECO:0000256" key="2">
    <source>
        <dbReference type="SAM" id="SignalP"/>
    </source>
</evidence>
<keyword evidence="2" id="KW-0732">Signal</keyword>
<dbReference type="Gene3D" id="3.40.720.10">
    <property type="entry name" value="Alkaline Phosphatase, subunit A"/>
    <property type="match status" value="1"/>
</dbReference>
<dbReference type="InterPro" id="IPR052701">
    <property type="entry name" value="GAG_Ulvan_Degrading_Sulfatases"/>
</dbReference>
<feature type="domain" description="Sulfatase N-terminal" evidence="3">
    <location>
        <begin position="25"/>
        <end position="297"/>
    </location>
</feature>
<evidence type="ECO:0000259" key="3">
    <source>
        <dbReference type="Pfam" id="PF00884"/>
    </source>
</evidence>